<protein>
    <recommendedName>
        <fullName evidence="6 20">Ubiquinol-cytochrome c reductase iron-sulfur subunit</fullName>
        <ecNumber evidence="5 20">7.1.1.8</ecNumber>
    </recommendedName>
</protein>
<dbReference type="SUPFAM" id="SSF50022">
    <property type="entry name" value="ISP domain"/>
    <property type="match status" value="1"/>
</dbReference>
<evidence type="ECO:0000256" key="1">
    <source>
        <dbReference type="ARBA" id="ARBA00002444"/>
    </source>
</evidence>
<dbReference type="PANTHER" id="PTHR10134">
    <property type="entry name" value="CYTOCHROME B-C1 COMPLEX SUBUNIT RIESKE, MITOCHONDRIAL"/>
    <property type="match status" value="1"/>
</dbReference>
<organism evidence="23 24">
    <name type="scientific">Noviherbaspirillum autotrophicum</name>
    <dbReference type="NCBI Taxonomy" id="709839"/>
    <lineage>
        <taxon>Bacteria</taxon>
        <taxon>Pseudomonadati</taxon>
        <taxon>Pseudomonadota</taxon>
        <taxon>Betaproteobacteria</taxon>
        <taxon>Burkholderiales</taxon>
        <taxon>Oxalobacteraceae</taxon>
        <taxon>Noviherbaspirillum</taxon>
    </lineage>
</organism>
<keyword evidence="17" id="KW-0472">Membrane</keyword>
<comment type="miscellaneous">
    <text evidence="20">The Rieske protein is a high potential 2Fe-2S protein.</text>
</comment>
<keyword evidence="24" id="KW-1185">Reference proteome</keyword>
<dbReference type="OrthoDB" id="9767869at2"/>
<dbReference type="NCBIfam" id="TIGR01416">
    <property type="entry name" value="Rieske_proteo"/>
    <property type="match status" value="1"/>
</dbReference>
<evidence type="ECO:0000256" key="15">
    <source>
        <dbReference type="ARBA" id="ARBA00023004"/>
    </source>
</evidence>
<evidence type="ECO:0000256" key="7">
    <source>
        <dbReference type="ARBA" id="ARBA00022448"/>
    </source>
</evidence>
<dbReference type="CDD" id="cd03470">
    <property type="entry name" value="Rieske_cytochrome_bc1"/>
    <property type="match status" value="1"/>
</dbReference>
<evidence type="ECO:0000256" key="13">
    <source>
        <dbReference type="ARBA" id="ARBA00022982"/>
    </source>
</evidence>
<dbReference type="PROSITE" id="PS51296">
    <property type="entry name" value="RIESKE"/>
    <property type="match status" value="1"/>
</dbReference>
<dbReference type="Pfam" id="PF00355">
    <property type="entry name" value="Rieske"/>
    <property type="match status" value="1"/>
</dbReference>
<comment type="caution">
    <text evidence="23">The sequence shown here is derived from an EMBL/GenBank/DDBJ whole genome shotgun (WGS) entry which is preliminary data.</text>
</comment>
<dbReference type="EMBL" id="JWJG01000028">
    <property type="protein sequence ID" value="KIF83435.1"/>
    <property type="molecule type" value="Genomic_DNA"/>
</dbReference>
<evidence type="ECO:0000256" key="5">
    <source>
        <dbReference type="ARBA" id="ARBA00012951"/>
    </source>
</evidence>
<evidence type="ECO:0000256" key="9">
    <source>
        <dbReference type="ARBA" id="ARBA00022692"/>
    </source>
</evidence>
<dbReference type="Proteomes" id="UP000031572">
    <property type="component" value="Unassembled WGS sequence"/>
</dbReference>
<evidence type="ECO:0000256" key="21">
    <source>
        <dbReference type="RuleBase" id="RU004497"/>
    </source>
</evidence>
<keyword evidence="11" id="KW-0479">Metal-binding</keyword>
<dbReference type="InterPro" id="IPR017941">
    <property type="entry name" value="Rieske_2Fe-2S"/>
</dbReference>
<accession>A0A0C2BQ99</accession>
<evidence type="ECO:0000256" key="8">
    <source>
        <dbReference type="ARBA" id="ARBA00022475"/>
    </source>
</evidence>
<proteinExistence type="inferred from homology"/>
<dbReference type="GO" id="GO:0051537">
    <property type="term" value="F:2 iron, 2 sulfur cluster binding"/>
    <property type="evidence" value="ECO:0007669"/>
    <property type="project" value="UniProtKB-KW"/>
</dbReference>
<dbReference type="InterPro" id="IPR006311">
    <property type="entry name" value="TAT_signal"/>
</dbReference>
<evidence type="ECO:0000256" key="14">
    <source>
        <dbReference type="ARBA" id="ARBA00022989"/>
    </source>
</evidence>
<keyword evidence="13 20" id="KW-0249">Electron transport</keyword>
<evidence type="ECO:0000256" key="4">
    <source>
        <dbReference type="ARBA" id="ARBA00011649"/>
    </source>
</evidence>
<sequence length="197" mass="20702">MDDAAENLNRRKFLLTTTTVVGGAGVVAAAVPFLSSMAPSEAAKAAGAPVEVDVATIEPGKISTVEWRGKPVWILHRSDAMLAGLAKHDALLADPASTAPQQPPYAANPARAIRPPFFVAIGICTHLGCVPVFRPEAGAADLGADWPGGFYCPCHGSKFDLAGRVFKNVPAPRNLEVPEYTYLSDTRLLIGSDKKPG</sequence>
<dbReference type="InterPro" id="IPR036922">
    <property type="entry name" value="Rieske_2Fe-2S_sf"/>
</dbReference>
<keyword evidence="8" id="KW-1003">Cell membrane</keyword>
<dbReference type="InterPro" id="IPR006317">
    <property type="entry name" value="Ubiquinol_cyt_c_Rdtase_Fe-S-su"/>
</dbReference>
<dbReference type="AlphaFoldDB" id="A0A0C2BQ99"/>
<evidence type="ECO:0000256" key="18">
    <source>
        <dbReference type="ARBA" id="ARBA00023157"/>
    </source>
</evidence>
<dbReference type="InterPro" id="IPR019470">
    <property type="entry name" value="Ubiq_cytC_Rdtase_Fe-S_su_TAT"/>
</dbReference>
<keyword evidence="14" id="KW-1133">Transmembrane helix</keyword>
<dbReference type="Gene3D" id="2.102.10.10">
    <property type="entry name" value="Rieske [2Fe-2S] iron-sulphur domain"/>
    <property type="match status" value="1"/>
</dbReference>
<gene>
    <name evidence="23" type="ORF">TSA66_02355</name>
</gene>
<evidence type="ECO:0000256" key="11">
    <source>
        <dbReference type="ARBA" id="ARBA00022723"/>
    </source>
</evidence>
<dbReference type="InterPro" id="IPR005805">
    <property type="entry name" value="Rieske_Fe-S_prot_C"/>
</dbReference>
<comment type="subcellular location">
    <subcellularLocation>
        <location evidence="2">Cell membrane</location>
        <topology evidence="2">Single-pass membrane protein</topology>
    </subcellularLocation>
</comment>
<dbReference type="Pfam" id="PF10399">
    <property type="entry name" value="UCR_Fe-S_N"/>
    <property type="match status" value="1"/>
</dbReference>
<keyword evidence="7 20" id="KW-0813">Transport</keyword>
<keyword evidence="15" id="KW-0408">Iron</keyword>
<comment type="subunit">
    <text evidence="4 21">The main subunits of complex b-c1 are: cytochrome b, cytochrome c1 and the Rieske protein.</text>
</comment>
<evidence type="ECO:0000256" key="12">
    <source>
        <dbReference type="ARBA" id="ARBA00022967"/>
    </source>
</evidence>
<keyword evidence="12" id="KW-1278">Translocase</keyword>
<keyword evidence="9" id="KW-0812">Transmembrane</keyword>
<evidence type="ECO:0000256" key="16">
    <source>
        <dbReference type="ARBA" id="ARBA00023014"/>
    </source>
</evidence>
<comment type="catalytic activity">
    <reaction evidence="19 20">
        <text>a quinol + 2 Fe(III)-[cytochrome c](out) = a quinone + 2 Fe(II)-[cytochrome c](out) + 2 H(+)(out)</text>
        <dbReference type="Rhea" id="RHEA:11484"/>
        <dbReference type="Rhea" id="RHEA-COMP:10350"/>
        <dbReference type="Rhea" id="RHEA-COMP:14399"/>
        <dbReference type="ChEBI" id="CHEBI:15378"/>
        <dbReference type="ChEBI" id="CHEBI:24646"/>
        <dbReference type="ChEBI" id="CHEBI:29033"/>
        <dbReference type="ChEBI" id="CHEBI:29034"/>
        <dbReference type="ChEBI" id="CHEBI:132124"/>
        <dbReference type="EC" id="7.1.1.8"/>
    </reaction>
</comment>
<evidence type="ECO:0000256" key="19">
    <source>
        <dbReference type="ARBA" id="ARBA00029351"/>
    </source>
</evidence>
<comment type="cofactor">
    <cofactor evidence="20">
        <name>[2Fe-2S] cluster</name>
        <dbReference type="ChEBI" id="CHEBI:190135"/>
    </cofactor>
    <text evidence="20">Binds 1 [2Fe-2S] cluster per subunit.</text>
</comment>
<comment type="similarity">
    <text evidence="3">Belongs to the Rieske iron-sulfur protein family.</text>
</comment>
<evidence type="ECO:0000256" key="20">
    <source>
        <dbReference type="RuleBase" id="RU004494"/>
    </source>
</evidence>
<evidence type="ECO:0000256" key="2">
    <source>
        <dbReference type="ARBA" id="ARBA00004162"/>
    </source>
</evidence>
<dbReference type="GO" id="GO:0008121">
    <property type="term" value="F:quinol-cytochrome-c reductase activity"/>
    <property type="evidence" value="ECO:0007669"/>
    <property type="project" value="UniProtKB-EC"/>
</dbReference>
<keyword evidence="18" id="KW-1015">Disulfide bond</keyword>
<reference evidence="23 24" key="1">
    <citation type="submission" date="2014-12" db="EMBL/GenBank/DDBJ databases">
        <title>Denitrispirillum autotrophicum gen. nov., sp. nov., Denitrifying, Facultatively Autotrophic Bacteria Isolated from Rice Paddy Soil.</title>
        <authorList>
            <person name="Ishii S."/>
            <person name="Ashida N."/>
            <person name="Ohno H."/>
            <person name="Otsuka S."/>
            <person name="Yokota A."/>
            <person name="Senoo K."/>
        </authorList>
    </citation>
    <scope>NUCLEOTIDE SEQUENCE [LARGE SCALE GENOMIC DNA]</scope>
    <source>
        <strain evidence="23 24">TSA66</strain>
    </source>
</reference>
<evidence type="ECO:0000313" key="24">
    <source>
        <dbReference type="Proteomes" id="UP000031572"/>
    </source>
</evidence>
<evidence type="ECO:0000313" key="23">
    <source>
        <dbReference type="EMBL" id="KIF83435.1"/>
    </source>
</evidence>
<dbReference type="PRINTS" id="PR00162">
    <property type="entry name" value="RIESKE"/>
</dbReference>
<evidence type="ECO:0000256" key="17">
    <source>
        <dbReference type="ARBA" id="ARBA00023136"/>
    </source>
</evidence>
<dbReference type="PROSITE" id="PS51318">
    <property type="entry name" value="TAT"/>
    <property type="match status" value="1"/>
</dbReference>
<dbReference type="EC" id="7.1.1.8" evidence="5 20"/>
<dbReference type="Gene3D" id="1.20.5.510">
    <property type="entry name" value="Single helix bin"/>
    <property type="match status" value="1"/>
</dbReference>
<feature type="domain" description="Rieske" evidence="22">
    <location>
        <begin position="87"/>
        <end position="189"/>
    </location>
</feature>
<evidence type="ECO:0000259" key="22">
    <source>
        <dbReference type="PROSITE" id="PS51296"/>
    </source>
</evidence>
<evidence type="ECO:0000256" key="6">
    <source>
        <dbReference type="ARBA" id="ARBA00019816"/>
    </source>
</evidence>
<dbReference type="STRING" id="709839.TSA66_02355"/>
<name>A0A0C2BQ99_9BURK</name>
<dbReference type="InterPro" id="IPR014349">
    <property type="entry name" value="Rieske_Fe-S_prot"/>
</dbReference>
<keyword evidence="10" id="KW-0001">2Fe-2S</keyword>
<keyword evidence="16" id="KW-0411">Iron-sulfur</keyword>
<comment type="function">
    <text evidence="1">Component of the ubiquinol-cytochrome c reductase complex (complex III or cytochrome b-c1 complex), which is a respiratory chain that generates an electrochemical potential coupled to ATP synthesis.</text>
</comment>
<evidence type="ECO:0000256" key="10">
    <source>
        <dbReference type="ARBA" id="ARBA00022714"/>
    </source>
</evidence>
<evidence type="ECO:0000256" key="3">
    <source>
        <dbReference type="ARBA" id="ARBA00010651"/>
    </source>
</evidence>
<dbReference type="GO" id="GO:0046872">
    <property type="term" value="F:metal ion binding"/>
    <property type="evidence" value="ECO:0007669"/>
    <property type="project" value="UniProtKB-KW"/>
</dbReference>
<dbReference type="GO" id="GO:0005886">
    <property type="term" value="C:plasma membrane"/>
    <property type="evidence" value="ECO:0007669"/>
    <property type="project" value="UniProtKB-SubCell"/>
</dbReference>